<dbReference type="PIRSF" id="PIRSF018748">
    <property type="entry name" value="UCP018748"/>
    <property type="match status" value="1"/>
</dbReference>
<comment type="caution">
    <text evidence="1">The sequence shown here is derived from an EMBL/GenBank/DDBJ whole genome shotgun (WGS) entry which is preliminary data.</text>
</comment>
<reference evidence="1 2" key="1">
    <citation type="submission" date="2021-05" db="EMBL/GenBank/DDBJ databases">
        <title>The draft genome of Geobacter chapellei DSM 13688.</title>
        <authorList>
            <person name="Xu Z."/>
            <person name="Masuda Y."/>
            <person name="Itoh H."/>
            <person name="Senoo K."/>
        </authorList>
    </citation>
    <scope>NUCLEOTIDE SEQUENCE [LARGE SCALE GENOMIC DNA]</scope>
    <source>
        <strain evidence="1 2">DSM 13688</strain>
    </source>
</reference>
<evidence type="ECO:0000313" key="2">
    <source>
        <dbReference type="Proteomes" id="UP000784128"/>
    </source>
</evidence>
<dbReference type="Pfam" id="PF10050">
    <property type="entry name" value="DUF2284"/>
    <property type="match status" value="1"/>
</dbReference>
<dbReference type="RefSeq" id="WP_214296303.1">
    <property type="nucleotide sequence ID" value="NZ_JAHDYS010000002.1"/>
</dbReference>
<sequence length="179" mass="20829">MADQNVLQKVFYDQGMGDFRWIDPTEIVVAQWVRLKCQFGCDNYGRNASCPPNTPPLADCRAFFKEYRLGTVFRFNQSFSDPEERHDWSRNVNRALIELERNVFLAGHAQAFMMLMDNCNLCRDCANTRSHCRNKKMARPSPEAMGVDVFSTVTKYDYPINVLDDYGQEMNRYAILLIE</sequence>
<keyword evidence="2" id="KW-1185">Reference proteome</keyword>
<evidence type="ECO:0000313" key="1">
    <source>
        <dbReference type="EMBL" id="MBT1070583.1"/>
    </source>
</evidence>
<gene>
    <name evidence="1" type="ORF">KJB30_02180</name>
</gene>
<name>A0ABS5U4K6_9BACT</name>
<dbReference type="InterPro" id="IPR019271">
    <property type="entry name" value="DUF2284_metal-binding"/>
</dbReference>
<organism evidence="1 2">
    <name type="scientific">Pelotalea chapellei</name>
    <dbReference type="NCBI Taxonomy" id="44671"/>
    <lineage>
        <taxon>Bacteria</taxon>
        <taxon>Pseudomonadati</taxon>
        <taxon>Thermodesulfobacteriota</taxon>
        <taxon>Desulfuromonadia</taxon>
        <taxon>Geobacterales</taxon>
        <taxon>Geobacteraceae</taxon>
        <taxon>Pelotalea</taxon>
    </lineage>
</organism>
<dbReference type="EMBL" id="JAHDYS010000002">
    <property type="protein sequence ID" value="MBT1070583.1"/>
    <property type="molecule type" value="Genomic_DNA"/>
</dbReference>
<protein>
    <submittedName>
        <fullName evidence="1">DUF2284 domain-containing protein</fullName>
    </submittedName>
</protein>
<proteinExistence type="predicted"/>
<dbReference type="Proteomes" id="UP000784128">
    <property type="component" value="Unassembled WGS sequence"/>
</dbReference>
<accession>A0ABS5U4K6</accession>